<name>A0A5N7MHA4_9HYPH</name>
<dbReference type="PANTHER" id="PTHR43718">
    <property type="entry name" value="LON PROTEASE"/>
    <property type="match status" value="1"/>
</dbReference>
<dbReference type="EMBL" id="VOSK01000042">
    <property type="protein sequence ID" value="MPR26198.1"/>
    <property type="molecule type" value="Genomic_DNA"/>
</dbReference>
<sequence>MKEALKRITKLRPLEFLDAHQPRDILLQAVSANISDAEVTLLDRLNGALEAKDLRSAERWRRDLFHMLDHEWHDHVWLACACAGVPEAIDAVAVRYAALAAEIADWLHRHAGEAKSIGDHEEIERLHERLRSASNAAIGWGAVAAGRRAPDLHSGSSGHADRVAAQVDAMLWSTIFRTAFEQGVRVGEKEGIRKLKRMAQARAEIDERIAAYEDKGPPFPSEAVEARDMGATKPPEAAGVVVLPTVGSPASPGGRDAAKALESILGKPLPLVRLSKYEIQMAREMLWEEFPHAHGVITELLKDLRPGEPAWVRPTVLVGAPGAGKSCLVRRCLVAMQVPVSMYDAGTSADQAFSGTPRRWSGSHPSFPITAIHAEEIANVGILVDEIEKAGRSTAGSMHDSLLSLLEKSTAKRWRDAYVDAEVDLSHVIWLFTANDLKGIPGPLRNRLRVLRVPLPSREHIPALANGVLRDLLRERGIWEEWSEPPLDGEELDAIQRACGDTVSIRNLQKLVEVVLDARPKFSSRN</sequence>
<evidence type="ECO:0000313" key="2">
    <source>
        <dbReference type="EMBL" id="MPR26198.1"/>
    </source>
</evidence>
<organism evidence="2 3">
    <name type="scientific">Microvirga tunisiensis</name>
    <dbReference type="NCBI Taxonomy" id="2108360"/>
    <lineage>
        <taxon>Bacteria</taxon>
        <taxon>Pseudomonadati</taxon>
        <taxon>Pseudomonadota</taxon>
        <taxon>Alphaproteobacteria</taxon>
        <taxon>Hyphomicrobiales</taxon>
        <taxon>Methylobacteriaceae</taxon>
        <taxon>Microvirga</taxon>
    </lineage>
</organism>
<dbReference type="AlphaFoldDB" id="A0A5N7MHA4"/>
<dbReference type="InterPro" id="IPR027417">
    <property type="entry name" value="P-loop_NTPase"/>
</dbReference>
<reference evidence="2 3" key="1">
    <citation type="journal article" date="2019" name="Syst. Appl. Microbiol.">
        <title>Microvirga tunisiensis sp. nov., a root nodule symbiotic bacterium isolated from Lupinus micranthus and L. luteus grown in Northern Tunisia.</title>
        <authorList>
            <person name="Msaddak A."/>
            <person name="Rejili M."/>
            <person name="Duran D."/>
            <person name="Mars M."/>
            <person name="Palacios J.M."/>
            <person name="Ruiz-Argueso T."/>
            <person name="Rey L."/>
            <person name="Imperial J."/>
        </authorList>
    </citation>
    <scope>NUCLEOTIDE SEQUENCE [LARGE SCALE GENOMIC DNA]</scope>
    <source>
        <strain evidence="2 3">Lmie10</strain>
    </source>
</reference>
<feature type="domain" description="ATPase AAA-type core" evidence="1">
    <location>
        <begin position="316"/>
        <end position="449"/>
    </location>
</feature>
<accession>A0A5N7MHA4</accession>
<dbReference type="GO" id="GO:0016887">
    <property type="term" value="F:ATP hydrolysis activity"/>
    <property type="evidence" value="ECO:0007669"/>
    <property type="project" value="InterPro"/>
</dbReference>
<dbReference type="GO" id="GO:0004176">
    <property type="term" value="F:ATP-dependent peptidase activity"/>
    <property type="evidence" value="ECO:0007669"/>
    <property type="project" value="InterPro"/>
</dbReference>
<dbReference type="Gene3D" id="3.40.50.300">
    <property type="entry name" value="P-loop containing nucleotide triphosphate hydrolases"/>
    <property type="match status" value="1"/>
</dbReference>
<dbReference type="PANTHER" id="PTHR43718:SF2">
    <property type="entry name" value="LON PROTEASE HOMOLOG, MITOCHONDRIAL"/>
    <property type="match status" value="1"/>
</dbReference>
<dbReference type="Proteomes" id="UP000403266">
    <property type="component" value="Unassembled WGS sequence"/>
</dbReference>
<protein>
    <submittedName>
        <fullName evidence="2">AAA family ATPase</fullName>
    </submittedName>
</protein>
<keyword evidence="3" id="KW-1185">Reference proteome</keyword>
<dbReference type="SUPFAM" id="SSF52540">
    <property type="entry name" value="P-loop containing nucleoside triphosphate hydrolases"/>
    <property type="match status" value="1"/>
</dbReference>
<dbReference type="GO" id="GO:0003697">
    <property type="term" value="F:single-stranded DNA binding"/>
    <property type="evidence" value="ECO:0007669"/>
    <property type="project" value="TreeGrafter"/>
</dbReference>
<evidence type="ECO:0000259" key="1">
    <source>
        <dbReference type="Pfam" id="PF00004"/>
    </source>
</evidence>
<dbReference type="OrthoDB" id="5297432at2"/>
<dbReference type="Pfam" id="PF00004">
    <property type="entry name" value="AAA"/>
    <property type="match status" value="1"/>
</dbReference>
<evidence type="ECO:0000313" key="3">
    <source>
        <dbReference type="Proteomes" id="UP000403266"/>
    </source>
</evidence>
<dbReference type="GO" id="GO:0051131">
    <property type="term" value="P:chaperone-mediated protein complex assembly"/>
    <property type="evidence" value="ECO:0007669"/>
    <property type="project" value="TreeGrafter"/>
</dbReference>
<comment type="caution">
    <text evidence="2">The sequence shown here is derived from an EMBL/GenBank/DDBJ whole genome shotgun (WGS) entry which is preliminary data.</text>
</comment>
<gene>
    <name evidence="2" type="ORF">FS320_13405</name>
</gene>
<dbReference type="InterPro" id="IPR003959">
    <property type="entry name" value="ATPase_AAA_core"/>
</dbReference>
<proteinExistence type="predicted"/>
<dbReference type="GO" id="GO:0007005">
    <property type="term" value="P:mitochondrion organization"/>
    <property type="evidence" value="ECO:0007669"/>
    <property type="project" value="TreeGrafter"/>
</dbReference>
<dbReference type="GO" id="GO:0006515">
    <property type="term" value="P:protein quality control for misfolded or incompletely synthesized proteins"/>
    <property type="evidence" value="ECO:0007669"/>
    <property type="project" value="TreeGrafter"/>
</dbReference>
<dbReference type="GO" id="GO:0005524">
    <property type="term" value="F:ATP binding"/>
    <property type="evidence" value="ECO:0007669"/>
    <property type="project" value="InterPro"/>
</dbReference>
<dbReference type="GO" id="GO:0004252">
    <property type="term" value="F:serine-type endopeptidase activity"/>
    <property type="evidence" value="ECO:0007669"/>
    <property type="project" value="InterPro"/>
</dbReference>
<dbReference type="InterPro" id="IPR027065">
    <property type="entry name" value="Lon_Prtase"/>
</dbReference>